<dbReference type="PANTHER" id="PTHR46822">
    <property type="entry name" value="COILED-COIL ALPHA-HELICAL ROD PROTEIN 1"/>
    <property type="match status" value="1"/>
</dbReference>
<dbReference type="PANTHER" id="PTHR46822:SF1">
    <property type="entry name" value="COILED-COIL ALPHA-HELICAL ROD PROTEIN 1"/>
    <property type="match status" value="1"/>
</dbReference>
<dbReference type="GO" id="GO:0006611">
    <property type="term" value="P:protein export from nucleus"/>
    <property type="evidence" value="ECO:0007669"/>
    <property type="project" value="TreeGrafter"/>
</dbReference>
<evidence type="ECO:0000256" key="7">
    <source>
        <dbReference type="ARBA" id="ARBA00022782"/>
    </source>
</evidence>
<dbReference type="RefSeq" id="XP_016610525.1">
    <property type="nucleotide sequence ID" value="XM_016757226.1"/>
</dbReference>
<organism evidence="13 14">
    <name type="scientific">Spizellomyces punctatus (strain DAOM BR117)</name>
    <dbReference type="NCBI Taxonomy" id="645134"/>
    <lineage>
        <taxon>Eukaryota</taxon>
        <taxon>Fungi</taxon>
        <taxon>Fungi incertae sedis</taxon>
        <taxon>Chytridiomycota</taxon>
        <taxon>Chytridiomycota incertae sedis</taxon>
        <taxon>Chytridiomycetes</taxon>
        <taxon>Spizellomycetales</taxon>
        <taxon>Spizellomycetaceae</taxon>
        <taxon>Spizellomyces</taxon>
    </lineage>
</organism>
<evidence type="ECO:0000256" key="6">
    <source>
        <dbReference type="ARBA" id="ARBA00022490"/>
    </source>
</evidence>
<feature type="compositionally biased region" description="Polar residues" evidence="12">
    <location>
        <begin position="11"/>
        <end position="32"/>
    </location>
</feature>
<dbReference type="Proteomes" id="UP000053201">
    <property type="component" value="Unassembled WGS sequence"/>
</dbReference>
<dbReference type="GO" id="GO:0005814">
    <property type="term" value="C:centriole"/>
    <property type="evidence" value="ECO:0007669"/>
    <property type="project" value="TreeGrafter"/>
</dbReference>
<keyword evidence="5" id="KW-0217">Developmental protein</keyword>
<evidence type="ECO:0000256" key="11">
    <source>
        <dbReference type="SAM" id="Coils"/>
    </source>
</evidence>
<evidence type="ECO:0000256" key="3">
    <source>
        <dbReference type="ARBA" id="ARBA00004496"/>
    </source>
</evidence>
<keyword evidence="7" id="KW-0221">Differentiation</keyword>
<accession>A0A0L0HM22</accession>
<dbReference type="AlphaFoldDB" id="A0A0L0HM22"/>
<evidence type="ECO:0000256" key="10">
    <source>
        <dbReference type="ARBA" id="ARBA00031932"/>
    </source>
</evidence>
<dbReference type="GO" id="GO:0030154">
    <property type="term" value="P:cell differentiation"/>
    <property type="evidence" value="ECO:0007669"/>
    <property type="project" value="UniProtKB-KW"/>
</dbReference>
<feature type="coiled-coil region" evidence="11">
    <location>
        <begin position="166"/>
        <end position="193"/>
    </location>
</feature>
<evidence type="ECO:0000256" key="4">
    <source>
        <dbReference type="ARBA" id="ARBA00016468"/>
    </source>
</evidence>
<dbReference type="InterPro" id="IPR009800">
    <property type="entry name" value="HCR"/>
</dbReference>
<name>A0A0L0HM22_SPIPD</name>
<dbReference type="GO" id="GO:0005737">
    <property type="term" value="C:cytoplasm"/>
    <property type="evidence" value="ECO:0007669"/>
    <property type="project" value="UniProtKB-SubCell"/>
</dbReference>
<dbReference type="EMBL" id="KQ257453">
    <property type="protein sequence ID" value="KND02486.1"/>
    <property type="molecule type" value="Genomic_DNA"/>
</dbReference>
<evidence type="ECO:0000256" key="5">
    <source>
        <dbReference type="ARBA" id="ARBA00022473"/>
    </source>
</evidence>
<feature type="non-terminal residue" evidence="13">
    <location>
        <position position="572"/>
    </location>
</feature>
<keyword evidence="6" id="KW-0963">Cytoplasm</keyword>
<dbReference type="OMA" id="HECKERA"/>
<gene>
    <name evidence="13" type="ORF">SPPG_09072</name>
</gene>
<feature type="coiled-coil region" evidence="11">
    <location>
        <begin position="246"/>
        <end position="273"/>
    </location>
</feature>
<dbReference type="GeneID" id="27692197"/>
<proteinExistence type="predicted"/>
<keyword evidence="14" id="KW-1185">Reference proteome</keyword>
<evidence type="ECO:0000256" key="9">
    <source>
        <dbReference type="ARBA" id="ARBA00023242"/>
    </source>
</evidence>
<dbReference type="OrthoDB" id="193258at2759"/>
<keyword evidence="8 11" id="KW-0175">Coiled coil</keyword>
<feature type="coiled-coil region" evidence="11">
    <location>
        <begin position="408"/>
        <end position="498"/>
    </location>
</feature>
<dbReference type="GO" id="GO:0005634">
    <property type="term" value="C:nucleus"/>
    <property type="evidence" value="ECO:0007669"/>
    <property type="project" value="UniProtKB-SubCell"/>
</dbReference>
<evidence type="ECO:0000256" key="8">
    <source>
        <dbReference type="ARBA" id="ARBA00023054"/>
    </source>
</evidence>
<keyword evidence="9" id="KW-0539">Nucleus</keyword>
<comment type="subcellular location">
    <subcellularLocation>
        <location evidence="3">Cytoplasm</location>
    </subcellularLocation>
    <subcellularLocation>
        <location evidence="2">Nucleus</location>
    </subcellularLocation>
</comment>
<protein>
    <recommendedName>
        <fullName evidence="4">Coiled-coil alpha-helical rod protein 1</fullName>
    </recommendedName>
    <alternativeName>
        <fullName evidence="10">Alpha-helical coiled-coil rod protein</fullName>
    </alternativeName>
</protein>
<feature type="region of interest" description="Disordered" evidence="12">
    <location>
        <begin position="1"/>
        <end position="32"/>
    </location>
</feature>
<evidence type="ECO:0000313" key="13">
    <source>
        <dbReference type="EMBL" id="KND02486.1"/>
    </source>
</evidence>
<evidence type="ECO:0000256" key="1">
    <source>
        <dbReference type="ARBA" id="ARBA00003936"/>
    </source>
</evidence>
<evidence type="ECO:0000313" key="14">
    <source>
        <dbReference type="Proteomes" id="UP000053201"/>
    </source>
</evidence>
<reference evidence="13 14" key="1">
    <citation type="submission" date="2009-08" db="EMBL/GenBank/DDBJ databases">
        <title>The Genome Sequence of Spizellomyces punctatus strain DAOM BR117.</title>
        <authorList>
            <consortium name="The Broad Institute Genome Sequencing Platform"/>
            <person name="Russ C."/>
            <person name="Cuomo C."/>
            <person name="Shea T."/>
            <person name="Young S.K."/>
            <person name="Zeng Q."/>
            <person name="Koehrsen M."/>
            <person name="Haas B."/>
            <person name="Borodovsky M."/>
            <person name="Guigo R."/>
            <person name="Alvarado L."/>
            <person name="Berlin A."/>
            <person name="Bochicchio J."/>
            <person name="Borenstein D."/>
            <person name="Chapman S."/>
            <person name="Chen Z."/>
            <person name="Engels R."/>
            <person name="Freedman E."/>
            <person name="Gellesch M."/>
            <person name="Goldberg J."/>
            <person name="Griggs A."/>
            <person name="Gujja S."/>
            <person name="Heiman D."/>
            <person name="Hepburn T."/>
            <person name="Howarth C."/>
            <person name="Jen D."/>
            <person name="Larson L."/>
            <person name="Lewis B."/>
            <person name="Mehta T."/>
            <person name="Park D."/>
            <person name="Pearson M."/>
            <person name="Roberts A."/>
            <person name="Saif S."/>
            <person name="Shenoy N."/>
            <person name="Sisk P."/>
            <person name="Stolte C."/>
            <person name="Sykes S."/>
            <person name="Thomson T."/>
            <person name="Walk T."/>
            <person name="White J."/>
            <person name="Yandava C."/>
            <person name="Burger G."/>
            <person name="Gray M.W."/>
            <person name="Holland P.W.H."/>
            <person name="King N."/>
            <person name="Lang F.B.F."/>
            <person name="Roger A.J."/>
            <person name="Ruiz-Trillo I."/>
            <person name="Lander E."/>
            <person name="Nusbaum C."/>
        </authorList>
    </citation>
    <scope>NUCLEOTIDE SEQUENCE [LARGE SCALE GENOMIC DNA]</scope>
    <source>
        <strain evidence="13 14">DAOM BR117</strain>
    </source>
</reference>
<evidence type="ECO:0000256" key="2">
    <source>
        <dbReference type="ARBA" id="ARBA00004123"/>
    </source>
</evidence>
<dbReference type="VEuPathDB" id="FungiDB:SPPG_09072"/>
<evidence type="ECO:0000256" key="12">
    <source>
        <dbReference type="SAM" id="MobiDB-lite"/>
    </source>
</evidence>
<sequence>MPTSKFDGDSIPTSAFQVPSGSSGAEITEADTSQSVECNNSCGKSFMSEAPSETTLQHTFYPPAPSKCLSRYGMDSVSSEFQPLPHLSSRILQPSPHNCSHSPLLSLTGKSSTIAQQATPNISYPYQYNEQLEELREENGLLKCYLQGMAASPLAAVDPNQPAAPLEDKDKQIQELTKTVDLLKIQISAFERINDIREGQVSSPDKEMKHLSMVTAREDLLTCWRRKVFELLVHNKLQMAEFDQDRRAWEVKLGEQRQENEALQQQLQISAELLRIKEASLELERDTRKRIATEVQAVDARRIAEHKHVLETVENWMEHVGCGMQNRFVQTAERKMHMLSSRIEFAADRLAVVRSMQKHRPAPIDDKHKQDVTNFSQGQQQIIEETEPEIQLLHDRISQLIEERDVLMKRVDEDAKVFEEERQELLRKVADLETSQADMCARLNQITFELKEEQEKSRVISTNLEQKEKEIEDSRQDVSALRDKLSKLKVQHERELRRTYRLGDEGAKLLRAEFEVIRKQHIRTAQVLKIMQGPRHQNKARTGRCGAYGALEPIIDRPEHRPWHPAVEPPLI</sequence>
<dbReference type="STRING" id="645134.A0A0L0HM22"/>
<comment type="function">
    <text evidence="1">May be a regulator of keratinocyte proliferation or differentiation.</text>
</comment>
<dbReference type="InParanoid" id="A0A0L0HM22"/>